<dbReference type="RefSeq" id="WP_054095150.1">
    <property type="nucleotide sequence ID" value="NZ_CP065721.1"/>
</dbReference>
<dbReference type="Pfam" id="PF03473">
    <property type="entry name" value="MOSC"/>
    <property type="match status" value="1"/>
</dbReference>
<gene>
    <name evidence="2" type="ORF">CXK95_12205</name>
</gene>
<sequence>MQLARIEHLLVGKAVPYTRPGSHSAIAKQPVAGPLAVGVEGLAGDEQGDRRVHGGIHKAVHHYPYEHYQRWIEQLGRLPVLDQPGAFGENISTRGLSEADLCLGDVLRCGDVLLQVAQSRQPCWKLNDRFGVTDMALRVQQSGMTGWYYQVLEPGELQAGQSLMLEQRPYPRWSLTRVMDVLYRHTLDHTALQELAELPLVPNWRKLVERRLEVNAVEDWSKRLYGAPDA</sequence>
<name>A0A8E2U146_9GAMM</name>
<dbReference type="Pfam" id="PF03475">
    <property type="entry name" value="YiiM_3-alpha"/>
    <property type="match status" value="1"/>
</dbReference>
<evidence type="ECO:0000313" key="2">
    <source>
        <dbReference type="EMBL" id="PNF76166.1"/>
    </source>
</evidence>
<feature type="domain" description="MOSC" evidence="1">
    <location>
        <begin position="29"/>
        <end position="166"/>
    </location>
</feature>
<dbReference type="GO" id="GO:0030151">
    <property type="term" value="F:molybdenum ion binding"/>
    <property type="evidence" value="ECO:0007669"/>
    <property type="project" value="InterPro"/>
</dbReference>
<organism evidence="2 3">
    <name type="scientific">Stutzerimonas degradans</name>
    <dbReference type="NCBI Taxonomy" id="2968968"/>
    <lineage>
        <taxon>Bacteria</taxon>
        <taxon>Pseudomonadati</taxon>
        <taxon>Pseudomonadota</taxon>
        <taxon>Gammaproteobacteria</taxon>
        <taxon>Pseudomonadales</taxon>
        <taxon>Pseudomonadaceae</taxon>
        <taxon>Stutzerimonas</taxon>
    </lineage>
</organism>
<protein>
    <submittedName>
        <fullName evidence="2">MOSC domain-containing protein</fullName>
    </submittedName>
</protein>
<dbReference type="EMBL" id="POUK01000004">
    <property type="protein sequence ID" value="PNF76166.1"/>
    <property type="molecule type" value="Genomic_DNA"/>
</dbReference>
<evidence type="ECO:0000313" key="3">
    <source>
        <dbReference type="Proteomes" id="UP000235881"/>
    </source>
</evidence>
<dbReference type="PANTHER" id="PTHR30212">
    <property type="entry name" value="PROTEIN YIIM"/>
    <property type="match status" value="1"/>
</dbReference>
<comment type="caution">
    <text evidence="2">The sequence shown here is derived from an EMBL/GenBank/DDBJ whole genome shotgun (WGS) entry which is preliminary data.</text>
</comment>
<dbReference type="SUPFAM" id="SSF50800">
    <property type="entry name" value="PK beta-barrel domain-like"/>
    <property type="match status" value="1"/>
</dbReference>
<dbReference type="GO" id="GO:0003824">
    <property type="term" value="F:catalytic activity"/>
    <property type="evidence" value="ECO:0007669"/>
    <property type="project" value="InterPro"/>
</dbReference>
<dbReference type="PANTHER" id="PTHR30212:SF2">
    <property type="entry name" value="PROTEIN YIIM"/>
    <property type="match status" value="1"/>
</dbReference>
<dbReference type="InterPro" id="IPR052353">
    <property type="entry name" value="Benzoxazolinone_Detox_Enz"/>
</dbReference>
<reference evidence="2 3" key="1">
    <citation type="submission" date="2018-01" db="EMBL/GenBank/DDBJ databases">
        <title>Denitrification phenotypes of diverse strains of Pseudomonas stutzeri.</title>
        <authorList>
            <person name="Milligan D.A."/>
            <person name="Bergaust L."/>
            <person name="Bakken L.R."/>
            <person name="Frostegard A."/>
        </authorList>
    </citation>
    <scope>NUCLEOTIDE SEQUENCE [LARGE SCALE GENOMIC DNA]</scope>
    <source>
        <strain evidence="2 3">DSM 50238</strain>
    </source>
</reference>
<dbReference type="Gene3D" id="2.40.33.20">
    <property type="entry name" value="PK beta-barrel domain-like"/>
    <property type="match status" value="1"/>
</dbReference>
<evidence type="ECO:0000259" key="1">
    <source>
        <dbReference type="PROSITE" id="PS51340"/>
    </source>
</evidence>
<dbReference type="InterPro" id="IPR005302">
    <property type="entry name" value="MoCF_Sase_C"/>
</dbReference>
<dbReference type="AlphaFoldDB" id="A0A8E2U146"/>
<proteinExistence type="predicted"/>
<keyword evidence="3" id="KW-1185">Reference proteome</keyword>
<dbReference type="InterPro" id="IPR005163">
    <property type="entry name" value="Tri_helical_YiiM-like"/>
</dbReference>
<dbReference type="InterPro" id="IPR011037">
    <property type="entry name" value="Pyrv_Knase-like_insert_dom_sf"/>
</dbReference>
<dbReference type="PROSITE" id="PS51340">
    <property type="entry name" value="MOSC"/>
    <property type="match status" value="1"/>
</dbReference>
<dbReference type="GO" id="GO:0030170">
    <property type="term" value="F:pyridoxal phosphate binding"/>
    <property type="evidence" value="ECO:0007669"/>
    <property type="project" value="InterPro"/>
</dbReference>
<accession>A0A8E2U146</accession>
<dbReference type="Proteomes" id="UP000235881">
    <property type="component" value="Unassembled WGS sequence"/>
</dbReference>